<protein>
    <recommendedName>
        <fullName evidence="6">RWP-RK domain-containing protein</fullName>
    </recommendedName>
</protein>
<proteinExistence type="predicted"/>
<keyword evidence="8" id="KW-1185">Reference proteome</keyword>
<sequence length="125" mass="14431">MTTHTKSFTFVDSCPTSIKKKSKSRRVQVDTKQILECMHLSQNEACKELNISLSTLKRRYYELNIGKWPNHKQDSKQKPNGVNKADISFIMNKHEPDNTSNVSLKSDIKWIQEALDNFQKESADS</sequence>
<feature type="region of interest" description="Disordered" evidence="5">
    <location>
        <begin position="69"/>
        <end position="103"/>
    </location>
</feature>
<keyword evidence="1" id="KW-0805">Transcription regulation</keyword>
<gene>
    <name evidence="7" type="ORF">AKO1_012293</name>
</gene>
<keyword evidence="3" id="KW-0804">Transcription</keyword>
<evidence type="ECO:0000256" key="2">
    <source>
        <dbReference type="ARBA" id="ARBA00023125"/>
    </source>
</evidence>
<evidence type="ECO:0000313" key="8">
    <source>
        <dbReference type="Proteomes" id="UP001431209"/>
    </source>
</evidence>
<evidence type="ECO:0000259" key="6">
    <source>
        <dbReference type="Pfam" id="PF02042"/>
    </source>
</evidence>
<dbReference type="Pfam" id="PF02042">
    <property type="entry name" value="RWP-RK"/>
    <property type="match status" value="1"/>
</dbReference>
<evidence type="ECO:0000256" key="5">
    <source>
        <dbReference type="SAM" id="MobiDB-lite"/>
    </source>
</evidence>
<name>A0AAW2ZA39_9EUKA</name>
<evidence type="ECO:0000256" key="3">
    <source>
        <dbReference type="ARBA" id="ARBA00023163"/>
    </source>
</evidence>
<dbReference type="Proteomes" id="UP001431209">
    <property type="component" value="Unassembled WGS sequence"/>
</dbReference>
<dbReference type="AlphaFoldDB" id="A0AAW2ZA39"/>
<keyword evidence="2" id="KW-0238">DNA-binding</keyword>
<evidence type="ECO:0000313" key="7">
    <source>
        <dbReference type="EMBL" id="KAL0485986.1"/>
    </source>
</evidence>
<evidence type="ECO:0000256" key="4">
    <source>
        <dbReference type="ARBA" id="ARBA00023242"/>
    </source>
</evidence>
<dbReference type="InterPro" id="IPR003035">
    <property type="entry name" value="RWP-RK_dom"/>
</dbReference>
<organism evidence="7 8">
    <name type="scientific">Acrasis kona</name>
    <dbReference type="NCBI Taxonomy" id="1008807"/>
    <lineage>
        <taxon>Eukaryota</taxon>
        <taxon>Discoba</taxon>
        <taxon>Heterolobosea</taxon>
        <taxon>Tetramitia</taxon>
        <taxon>Eutetramitia</taxon>
        <taxon>Acrasidae</taxon>
        <taxon>Acrasis</taxon>
    </lineage>
</organism>
<comment type="caution">
    <text evidence="7">The sequence shown here is derived from an EMBL/GenBank/DDBJ whole genome shotgun (WGS) entry which is preliminary data.</text>
</comment>
<dbReference type="EMBL" id="JAOPGA020001197">
    <property type="protein sequence ID" value="KAL0485986.1"/>
    <property type="molecule type" value="Genomic_DNA"/>
</dbReference>
<feature type="domain" description="RWP-RK" evidence="6">
    <location>
        <begin position="29"/>
        <end position="74"/>
    </location>
</feature>
<accession>A0AAW2ZA39</accession>
<reference evidence="7 8" key="1">
    <citation type="submission" date="2024-03" db="EMBL/GenBank/DDBJ databases">
        <title>The Acrasis kona genome and developmental transcriptomes reveal deep origins of eukaryotic multicellular pathways.</title>
        <authorList>
            <person name="Sheikh S."/>
            <person name="Fu C.-J."/>
            <person name="Brown M.W."/>
            <person name="Baldauf S.L."/>
        </authorList>
    </citation>
    <scope>NUCLEOTIDE SEQUENCE [LARGE SCALE GENOMIC DNA]</scope>
    <source>
        <strain evidence="7 8">ATCC MYA-3509</strain>
    </source>
</reference>
<evidence type="ECO:0000256" key="1">
    <source>
        <dbReference type="ARBA" id="ARBA00023015"/>
    </source>
</evidence>
<dbReference type="GO" id="GO:0003677">
    <property type="term" value="F:DNA binding"/>
    <property type="evidence" value="ECO:0007669"/>
    <property type="project" value="UniProtKB-KW"/>
</dbReference>
<keyword evidence="4" id="KW-0539">Nucleus</keyword>